<evidence type="ECO:0000313" key="2">
    <source>
        <dbReference type="Proteomes" id="UP000008367"/>
    </source>
</evidence>
<comment type="caution">
    <text evidence="1">The sequence shown here is derived from an EMBL/GenBank/DDBJ whole genome shotgun (WGS) entry which is preliminary data.</text>
</comment>
<sequence>ISRAITSRIGVRLISLCG</sequence>
<dbReference type="EMBL" id="AJSR01002776">
    <property type="protein sequence ID" value="EKM27913.1"/>
    <property type="molecule type" value="Genomic_DNA"/>
</dbReference>
<feature type="non-terminal residue" evidence="1">
    <location>
        <position position="1"/>
    </location>
</feature>
<organism evidence="1 2">
    <name type="scientific">Vibrio harveyi</name>
    <name type="common">Beneckea harveyi</name>
    <dbReference type="NCBI Taxonomy" id="669"/>
    <lineage>
        <taxon>Bacteria</taxon>
        <taxon>Pseudomonadati</taxon>
        <taxon>Pseudomonadota</taxon>
        <taxon>Gammaproteobacteria</taxon>
        <taxon>Vibrionales</taxon>
        <taxon>Vibrionaceae</taxon>
        <taxon>Vibrio</taxon>
    </lineage>
</organism>
<name>A0A454CND1_VIBHA</name>
<dbReference type="Proteomes" id="UP000008367">
    <property type="component" value="Unassembled WGS sequence"/>
</dbReference>
<evidence type="ECO:0000313" key="1">
    <source>
        <dbReference type="EMBL" id="EKM27913.1"/>
    </source>
</evidence>
<reference evidence="1 2" key="1">
    <citation type="submission" date="2012-10" db="EMBL/GenBank/DDBJ databases">
        <title>Genome sequence of Vibrio Cholerae HENC-02.</title>
        <authorList>
            <person name="Eppinger M."/>
            <person name="Hasan N.A."/>
            <person name="Sengamalay N."/>
            <person name="Hine E."/>
            <person name="Su Q."/>
            <person name="Daugherty S.C."/>
            <person name="Young S."/>
            <person name="Sadzewicz L."/>
            <person name="Tallon L."/>
            <person name="Cebula T.A."/>
            <person name="Ravel J."/>
            <person name="Colwell R.R."/>
        </authorList>
    </citation>
    <scope>NUCLEOTIDE SEQUENCE [LARGE SCALE GENOMIC DNA]</scope>
    <source>
        <strain evidence="1 2">HENC-02</strain>
    </source>
</reference>
<dbReference type="AlphaFoldDB" id="A0A454CND1"/>
<gene>
    <name evidence="1" type="ORF">VCHENC02_0111B</name>
</gene>
<protein>
    <submittedName>
        <fullName evidence="1">Uncharacterized protein</fullName>
    </submittedName>
</protein>
<accession>A0A454CND1</accession>
<proteinExistence type="predicted"/>